<protein>
    <submittedName>
        <fullName evidence="2">Uncharacterized protein</fullName>
    </submittedName>
</protein>
<dbReference type="Proteomes" id="UP000283841">
    <property type="component" value="Unassembled WGS sequence"/>
</dbReference>
<comment type="caution">
    <text evidence="2">The sequence shown here is derived from an EMBL/GenBank/DDBJ whole genome shotgun (WGS) entry which is preliminary data.</text>
</comment>
<dbReference type="RefSeq" id="XP_028484138.1">
    <property type="nucleotide sequence ID" value="XM_028630831.1"/>
</dbReference>
<evidence type="ECO:0000256" key="1">
    <source>
        <dbReference type="SAM" id="MobiDB-lite"/>
    </source>
</evidence>
<accession>A0A443HRP5</accession>
<dbReference type="EMBL" id="RCNU01000007">
    <property type="protein sequence ID" value="RWQ94493.1"/>
    <property type="molecule type" value="Genomic_DNA"/>
</dbReference>
<organism evidence="2 3">
    <name type="scientific">Byssochlamys spectabilis</name>
    <name type="common">Paecilomyces variotii</name>
    <dbReference type="NCBI Taxonomy" id="264951"/>
    <lineage>
        <taxon>Eukaryota</taxon>
        <taxon>Fungi</taxon>
        <taxon>Dikarya</taxon>
        <taxon>Ascomycota</taxon>
        <taxon>Pezizomycotina</taxon>
        <taxon>Eurotiomycetes</taxon>
        <taxon>Eurotiomycetidae</taxon>
        <taxon>Eurotiales</taxon>
        <taxon>Thermoascaceae</taxon>
        <taxon>Paecilomyces</taxon>
    </lineage>
</organism>
<evidence type="ECO:0000313" key="3">
    <source>
        <dbReference type="Proteomes" id="UP000283841"/>
    </source>
</evidence>
<dbReference type="GeneID" id="39600108"/>
<keyword evidence="3" id="KW-1185">Reference proteome</keyword>
<feature type="compositionally biased region" description="Basic residues" evidence="1">
    <location>
        <begin position="162"/>
        <end position="173"/>
    </location>
</feature>
<dbReference type="AlphaFoldDB" id="A0A443HRP5"/>
<name>A0A443HRP5_BYSSP</name>
<sequence>MTEQQIVTHKTFIHNHFFNTTIIIDSSHHHHHIQDSIPSELATIYTDLESAQRDLTDACDDLQRNAVPRHLRQAQIDLAQAQRDIRYSQQVMSRFSRGNIDYSRPLCAGCGKMHRGSCRAYCSRCRVSGHSRVYCPGGTTGGVVNVSGTVGSYYGRGEQRRDRKKKRRNRRGKCKDDAVEVKQEGGKVDREVVEIKKEVKE</sequence>
<proteinExistence type="predicted"/>
<evidence type="ECO:0000313" key="2">
    <source>
        <dbReference type="EMBL" id="RWQ94493.1"/>
    </source>
</evidence>
<feature type="region of interest" description="Disordered" evidence="1">
    <location>
        <begin position="154"/>
        <end position="180"/>
    </location>
</feature>
<dbReference type="VEuPathDB" id="FungiDB:C8Q69DRAFT_470370"/>
<gene>
    <name evidence="2" type="ORF">C8Q69DRAFT_470370</name>
</gene>
<reference evidence="2 3" key="1">
    <citation type="journal article" date="2018" name="Front. Microbiol.">
        <title>Genomic and genetic insights into a cosmopolitan fungus, Paecilomyces variotii (Eurotiales).</title>
        <authorList>
            <person name="Urquhart A.S."/>
            <person name="Mondo S.J."/>
            <person name="Makela M.R."/>
            <person name="Hane J.K."/>
            <person name="Wiebenga A."/>
            <person name="He G."/>
            <person name="Mihaltcheva S."/>
            <person name="Pangilinan J."/>
            <person name="Lipzen A."/>
            <person name="Barry K."/>
            <person name="de Vries R.P."/>
            <person name="Grigoriev I.V."/>
            <person name="Idnurm A."/>
        </authorList>
    </citation>
    <scope>NUCLEOTIDE SEQUENCE [LARGE SCALE GENOMIC DNA]</scope>
    <source>
        <strain evidence="2 3">CBS 101075</strain>
    </source>
</reference>